<keyword evidence="3" id="KW-0472">Membrane</keyword>
<dbReference type="InterPro" id="IPR048254">
    <property type="entry name" value="CDP_ALCOHOL_P_TRANSF_CS"/>
</dbReference>
<accession>W8NU31</accession>
<keyword evidence="5" id="KW-1185">Reference proteome</keyword>
<dbReference type="GO" id="GO:0008654">
    <property type="term" value="P:phospholipid biosynthetic process"/>
    <property type="evidence" value="ECO:0007669"/>
    <property type="project" value="InterPro"/>
</dbReference>
<dbReference type="eggNOG" id="arCOG00670">
    <property type="taxonomic scope" value="Archaea"/>
</dbReference>
<gene>
    <name evidence="4" type="ORF">BD01_1131</name>
</gene>
<dbReference type="InterPro" id="IPR043130">
    <property type="entry name" value="CDP-OH_PTrfase_TM_dom"/>
</dbReference>
<protein>
    <submittedName>
        <fullName evidence="4">Phosphatidylglycerophosphate synthase</fullName>
    </submittedName>
</protein>
<keyword evidence="3" id="KW-0812">Transmembrane</keyword>
<dbReference type="InterPro" id="IPR000462">
    <property type="entry name" value="CDP-OH_P_trans"/>
</dbReference>
<dbReference type="AlphaFoldDB" id="W8NU31"/>
<name>W8NU31_9EURY</name>
<evidence type="ECO:0000256" key="1">
    <source>
        <dbReference type="ARBA" id="ARBA00022679"/>
    </source>
</evidence>
<dbReference type="GO" id="GO:0016020">
    <property type="term" value="C:membrane"/>
    <property type="evidence" value="ECO:0007669"/>
    <property type="project" value="InterPro"/>
</dbReference>
<proteinExistence type="inferred from homology"/>
<reference evidence="4 5" key="1">
    <citation type="submission" date="2014-02" db="EMBL/GenBank/DDBJ databases">
        <title>Genome Sequence of an Hyperthermophilic Archaeon, Thermococcus nautili 30-1, producing viral vesicles.</title>
        <authorList>
            <person name="Oberto J."/>
            <person name="Gaudin M."/>
            <person name="Cossu M."/>
            <person name="Gorlas A."/>
            <person name="Slesarev A."/>
            <person name="Marguet E."/>
            <person name="Forterre P."/>
        </authorList>
    </citation>
    <scope>NUCLEOTIDE SEQUENCE [LARGE SCALE GENOMIC DNA]</scope>
    <source>
        <strain evidence="4 5">30-1</strain>
    </source>
</reference>
<sequence length="270" mass="29795">MVLNRYRENVRGYLEAIVKPLAKAGLTPNAVTVIGLLLSLLAVYLYYLREPRLAALTLLIGSLIDALDGTLARLTGKTSRFGAFLDSTFDRISDGAVLFGIALGSLVDWRAAFLTFMGSYLVSYERCRAELAGSGKLAVGIAERAERLIILMVFSFLGAKIRQVRRLHSRNTRVDNRRPEVLRRLPEAEVKKRGMTKISLSEAPMKSPAVADPHHFSIRPFTISTTSPSLETTKSQLPQSSLFSVFGSRRTLVMPTFLAPTQSFFGLSPT</sequence>
<evidence type="ECO:0000256" key="2">
    <source>
        <dbReference type="RuleBase" id="RU003750"/>
    </source>
</evidence>
<evidence type="ECO:0000313" key="4">
    <source>
        <dbReference type="EMBL" id="AHL22748.1"/>
    </source>
</evidence>
<dbReference type="GO" id="GO:0016780">
    <property type="term" value="F:phosphotransferase activity, for other substituted phosphate groups"/>
    <property type="evidence" value="ECO:0007669"/>
    <property type="project" value="InterPro"/>
</dbReference>
<organism evidence="4 5">
    <name type="scientific">Thermococcus nautili</name>
    <dbReference type="NCBI Taxonomy" id="195522"/>
    <lineage>
        <taxon>Archaea</taxon>
        <taxon>Methanobacteriati</taxon>
        <taxon>Methanobacteriota</taxon>
        <taxon>Thermococci</taxon>
        <taxon>Thermococcales</taxon>
        <taxon>Thermococcaceae</taxon>
        <taxon>Thermococcus</taxon>
    </lineage>
</organism>
<dbReference type="Proteomes" id="UP000019434">
    <property type="component" value="Chromosome"/>
</dbReference>
<feature type="transmembrane region" description="Helical" evidence="3">
    <location>
        <begin position="21"/>
        <end position="47"/>
    </location>
</feature>
<evidence type="ECO:0000256" key="3">
    <source>
        <dbReference type="SAM" id="Phobius"/>
    </source>
</evidence>
<keyword evidence="3" id="KW-1133">Transmembrane helix</keyword>
<dbReference type="InterPro" id="IPR054868">
    <property type="entry name" value="archin_ph_syn"/>
</dbReference>
<dbReference type="Pfam" id="PF01066">
    <property type="entry name" value="CDP-OH_P_transf"/>
    <property type="match status" value="1"/>
</dbReference>
<comment type="similarity">
    <text evidence="2">Belongs to the CDP-alcohol phosphatidyltransferase class-I family.</text>
</comment>
<dbReference type="KEGG" id="tnu:BD01_1131"/>
<keyword evidence="1 2" id="KW-0808">Transferase</keyword>
<dbReference type="HOGENOM" id="CLU_1029043_0_0_2"/>
<dbReference type="NCBIfam" id="NF040950">
    <property type="entry name" value="archin_ph_syn"/>
    <property type="match status" value="1"/>
</dbReference>
<dbReference type="STRING" id="195522.BD01_1131"/>
<dbReference type="PROSITE" id="PS00379">
    <property type="entry name" value="CDP_ALCOHOL_P_TRANSF"/>
    <property type="match status" value="1"/>
</dbReference>
<evidence type="ECO:0000313" key="5">
    <source>
        <dbReference type="Proteomes" id="UP000019434"/>
    </source>
</evidence>
<dbReference type="Gene3D" id="1.20.120.1760">
    <property type="match status" value="1"/>
</dbReference>
<dbReference type="EMBL" id="CP007264">
    <property type="protein sequence ID" value="AHL22748.1"/>
    <property type="molecule type" value="Genomic_DNA"/>
</dbReference>